<evidence type="ECO:0000313" key="2">
    <source>
        <dbReference type="Proteomes" id="UP000886523"/>
    </source>
</evidence>
<sequence>MRARLQLVNTSNTCGGGKYNPQVAAQLRWIRTQYSIARNPSFQFLNPRIDTCICRVRLPHQFFVSGHLDTTNLDLDVARGFYQYGRFLPGFYRREGAFGILGNAGLAGDIWFRRIRSPEGVGNYGLSPEDLGLHAGVRYSCSHCGLVVCTRLVCSYIFPQPYAKYIRNM</sequence>
<dbReference type="EMBL" id="MU128927">
    <property type="protein sequence ID" value="KAF9518127.1"/>
    <property type="molecule type" value="Genomic_DNA"/>
</dbReference>
<dbReference type="Gene3D" id="1.10.489.10">
    <property type="entry name" value="Chloroperoxidase-like"/>
    <property type="match status" value="1"/>
</dbReference>
<keyword evidence="2" id="KW-1185">Reference proteome</keyword>
<dbReference type="OrthoDB" id="2542103at2759"/>
<name>A0A9P6B6D3_9AGAM</name>
<protein>
    <submittedName>
        <fullName evidence="1">Uncharacterized protein</fullName>
    </submittedName>
</protein>
<evidence type="ECO:0000313" key="1">
    <source>
        <dbReference type="EMBL" id="KAF9518127.1"/>
    </source>
</evidence>
<accession>A0A9P6B6D3</accession>
<dbReference type="Proteomes" id="UP000886523">
    <property type="component" value="Unassembled WGS sequence"/>
</dbReference>
<dbReference type="GO" id="GO:0004601">
    <property type="term" value="F:peroxidase activity"/>
    <property type="evidence" value="ECO:0007669"/>
    <property type="project" value="InterPro"/>
</dbReference>
<dbReference type="InterPro" id="IPR036851">
    <property type="entry name" value="Chloroperoxidase-like_sf"/>
</dbReference>
<proteinExistence type="predicted"/>
<organism evidence="1 2">
    <name type="scientific">Hydnum rufescens UP504</name>
    <dbReference type="NCBI Taxonomy" id="1448309"/>
    <lineage>
        <taxon>Eukaryota</taxon>
        <taxon>Fungi</taxon>
        <taxon>Dikarya</taxon>
        <taxon>Basidiomycota</taxon>
        <taxon>Agaricomycotina</taxon>
        <taxon>Agaricomycetes</taxon>
        <taxon>Cantharellales</taxon>
        <taxon>Hydnaceae</taxon>
        <taxon>Hydnum</taxon>
    </lineage>
</organism>
<comment type="caution">
    <text evidence="1">The sequence shown here is derived from an EMBL/GenBank/DDBJ whole genome shotgun (WGS) entry which is preliminary data.</text>
</comment>
<dbReference type="AlphaFoldDB" id="A0A9P6B6D3"/>
<reference evidence="1" key="1">
    <citation type="journal article" date="2020" name="Nat. Commun.">
        <title>Large-scale genome sequencing of mycorrhizal fungi provides insights into the early evolution of symbiotic traits.</title>
        <authorList>
            <person name="Miyauchi S."/>
            <person name="Kiss E."/>
            <person name="Kuo A."/>
            <person name="Drula E."/>
            <person name="Kohler A."/>
            <person name="Sanchez-Garcia M."/>
            <person name="Morin E."/>
            <person name="Andreopoulos B."/>
            <person name="Barry K.W."/>
            <person name="Bonito G."/>
            <person name="Buee M."/>
            <person name="Carver A."/>
            <person name="Chen C."/>
            <person name="Cichocki N."/>
            <person name="Clum A."/>
            <person name="Culley D."/>
            <person name="Crous P.W."/>
            <person name="Fauchery L."/>
            <person name="Girlanda M."/>
            <person name="Hayes R.D."/>
            <person name="Keri Z."/>
            <person name="LaButti K."/>
            <person name="Lipzen A."/>
            <person name="Lombard V."/>
            <person name="Magnuson J."/>
            <person name="Maillard F."/>
            <person name="Murat C."/>
            <person name="Nolan M."/>
            <person name="Ohm R.A."/>
            <person name="Pangilinan J."/>
            <person name="Pereira M.F."/>
            <person name="Perotto S."/>
            <person name="Peter M."/>
            <person name="Pfister S."/>
            <person name="Riley R."/>
            <person name="Sitrit Y."/>
            <person name="Stielow J.B."/>
            <person name="Szollosi G."/>
            <person name="Zifcakova L."/>
            <person name="Stursova M."/>
            <person name="Spatafora J.W."/>
            <person name="Tedersoo L."/>
            <person name="Vaario L.M."/>
            <person name="Yamada A."/>
            <person name="Yan M."/>
            <person name="Wang P."/>
            <person name="Xu J."/>
            <person name="Bruns T."/>
            <person name="Baldrian P."/>
            <person name="Vilgalys R."/>
            <person name="Dunand C."/>
            <person name="Henrissat B."/>
            <person name="Grigoriev I.V."/>
            <person name="Hibbett D."/>
            <person name="Nagy L.G."/>
            <person name="Martin F.M."/>
        </authorList>
    </citation>
    <scope>NUCLEOTIDE SEQUENCE</scope>
    <source>
        <strain evidence="1">UP504</strain>
    </source>
</reference>
<gene>
    <name evidence="1" type="ORF">BS47DRAFT_376697</name>
</gene>